<evidence type="ECO:0000256" key="5">
    <source>
        <dbReference type="HAMAP-Rule" id="MF_00900"/>
    </source>
</evidence>
<name>A0ABU4WEE6_9BACT</name>
<evidence type="ECO:0000256" key="3">
    <source>
        <dbReference type="ARBA" id="ARBA00022842"/>
    </source>
</evidence>
<accession>A0ABU4WEE6</accession>
<gene>
    <name evidence="5 7" type="primary">hflX</name>
    <name evidence="7" type="ORF">MOX91_01895</name>
</gene>
<keyword evidence="5" id="KW-0963">Cytoplasm</keyword>
<dbReference type="Gene3D" id="3.40.50.300">
    <property type="entry name" value="P-loop containing nucleotide triphosphate hydrolases"/>
    <property type="match status" value="1"/>
</dbReference>
<evidence type="ECO:0000256" key="2">
    <source>
        <dbReference type="ARBA" id="ARBA00022741"/>
    </source>
</evidence>
<dbReference type="Gene3D" id="6.10.250.2860">
    <property type="match status" value="1"/>
</dbReference>
<dbReference type="InterPro" id="IPR016496">
    <property type="entry name" value="GTPase_HflX"/>
</dbReference>
<evidence type="ECO:0000259" key="6">
    <source>
        <dbReference type="PROSITE" id="PS51705"/>
    </source>
</evidence>
<dbReference type="InterPro" id="IPR042108">
    <property type="entry name" value="GTPase_HflX_N_sf"/>
</dbReference>
<evidence type="ECO:0000256" key="4">
    <source>
        <dbReference type="ARBA" id="ARBA00023134"/>
    </source>
</evidence>
<dbReference type="CDD" id="cd01878">
    <property type="entry name" value="HflX"/>
    <property type="match status" value="1"/>
</dbReference>
<proteinExistence type="inferred from homology"/>
<sequence>MVERTNSKDEPLQLKKAYLVGLRKDGESEEFARGLLDELAELVENIGFEVAGSICVNLREPNPHYLVGAGKFAEIRREAKKLKADCIVFDDSITPAQQRNWEHETRKCVIDRQEVILEIFARRATTKEARLQVELARLVYSLPRLKRAWTHLSRQRGGGVTQRGAGESQLETDRRRVVERISRLKKDIELVGKVRATQRKRRDRSDIPTVAIVGYTNAGKSSLMNYLSGAGVLAENKLFATLDPTTRELKLPSGSSVLITDTVGFVRRLPHNFIDAFKSTLEEAAFADLLIHVVDASNSDAHLHVKTTMEVLSQLGANEKPCITLLNKIDAVKDPFALHALKFDCPDSIEASIKNKEGMDELIARLEDFVSDKAKTMKFLVPHSNYKLITLLEDFGAVRKKAYCHEGVAVCACVPVRFVSAVKSGARILDDFEFGEIIEKELIFTS</sequence>
<dbReference type="InterPro" id="IPR032305">
    <property type="entry name" value="GTP-bd_M"/>
</dbReference>
<dbReference type="NCBIfam" id="TIGR03156">
    <property type="entry name" value="GTP_HflX"/>
    <property type="match status" value="1"/>
</dbReference>
<evidence type="ECO:0000313" key="8">
    <source>
        <dbReference type="Proteomes" id="UP001275932"/>
    </source>
</evidence>
<keyword evidence="8" id="KW-1185">Reference proteome</keyword>
<dbReference type="Pfam" id="PF16360">
    <property type="entry name" value="GTP-bdg_M"/>
    <property type="match status" value="1"/>
</dbReference>
<dbReference type="RefSeq" id="WP_370396384.1">
    <property type="nucleotide sequence ID" value="NZ_JALBUT010000002.1"/>
</dbReference>
<dbReference type="PROSITE" id="PS51705">
    <property type="entry name" value="G_HFLX"/>
    <property type="match status" value="1"/>
</dbReference>
<keyword evidence="3" id="KW-0460">Magnesium</keyword>
<keyword evidence="2 5" id="KW-0547">Nucleotide-binding</keyword>
<dbReference type="Gene3D" id="3.40.50.11060">
    <property type="entry name" value="GTPase HflX, N-terminal domain"/>
    <property type="match status" value="1"/>
</dbReference>
<dbReference type="PRINTS" id="PR00326">
    <property type="entry name" value="GTP1OBG"/>
</dbReference>
<comment type="subcellular location">
    <subcellularLocation>
        <location evidence="5">Cytoplasm</location>
    </subcellularLocation>
    <text evidence="5">May associate with membranes.</text>
</comment>
<reference evidence="7 8" key="1">
    <citation type="submission" date="2022-03" db="EMBL/GenBank/DDBJ databases">
        <title>Novel taxa within the pig intestine.</title>
        <authorList>
            <person name="Wylensek D."/>
            <person name="Bishof K."/>
            <person name="Afrizal A."/>
            <person name="Clavel T."/>
        </authorList>
    </citation>
    <scope>NUCLEOTIDE SEQUENCE [LARGE SCALE GENOMIC DNA]</scope>
    <source>
        <strain evidence="7 8">CLA-KB-P66</strain>
    </source>
</reference>
<protein>
    <recommendedName>
        <fullName evidence="5">GTPase HflX</fullName>
    </recommendedName>
    <alternativeName>
        <fullName evidence="5">GTP-binding protein HflX</fullName>
    </alternativeName>
</protein>
<dbReference type="InterPro" id="IPR027417">
    <property type="entry name" value="P-loop_NTPase"/>
</dbReference>
<evidence type="ECO:0000256" key="1">
    <source>
        <dbReference type="ARBA" id="ARBA00022723"/>
    </source>
</evidence>
<keyword evidence="4 5" id="KW-0342">GTP-binding</keyword>
<dbReference type="Pfam" id="PF01926">
    <property type="entry name" value="MMR_HSR1"/>
    <property type="match status" value="1"/>
</dbReference>
<feature type="domain" description="Hflx-type G" evidence="6">
    <location>
        <begin position="208"/>
        <end position="374"/>
    </location>
</feature>
<dbReference type="InterPro" id="IPR030394">
    <property type="entry name" value="G_HFLX_dom"/>
</dbReference>
<dbReference type="HAMAP" id="MF_00900">
    <property type="entry name" value="GTPase_HflX"/>
    <property type="match status" value="1"/>
</dbReference>
<evidence type="ECO:0000313" key="7">
    <source>
        <dbReference type="EMBL" id="MDX8414937.1"/>
    </source>
</evidence>
<dbReference type="InterPro" id="IPR025121">
    <property type="entry name" value="GTPase_HflX_N"/>
</dbReference>
<dbReference type="Proteomes" id="UP001275932">
    <property type="component" value="Unassembled WGS sequence"/>
</dbReference>
<comment type="function">
    <text evidence="5">GTPase that associates with the 50S ribosomal subunit and may have a role during protein synthesis or ribosome biogenesis.</text>
</comment>
<dbReference type="PANTHER" id="PTHR10229:SF0">
    <property type="entry name" value="GTP-BINDING PROTEIN 6-RELATED"/>
    <property type="match status" value="1"/>
</dbReference>
<keyword evidence="1" id="KW-0479">Metal-binding</keyword>
<dbReference type="PIRSF" id="PIRSF006809">
    <property type="entry name" value="GTP-binding_hflX_prd"/>
    <property type="match status" value="1"/>
</dbReference>
<dbReference type="PANTHER" id="PTHR10229">
    <property type="entry name" value="GTP-BINDING PROTEIN HFLX"/>
    <property type="match status" value="1"/>
</dbReference>
<comment type="subunit">
    <text evidence="5">Monomer. Associates with the 50S ribosomal subunit.</text>
</comment>
<dbReference type="InterPro" id="IPR006073">
    <property type="entry name" value="GTP-bd"/>
</dbReference>
<dbReference type="SUPFAM" id="SSF52540">
    <property type="entry name" value="P-loop containing nucleoside triphosphate hydrolases"/>
    <property type="match status" value="1"/>
</dbReference>
<dbReference type="EMBL" id="JALBUT010000002">
    <property type="protein sequence ID" value="MDX8414937.1"/>
    <property type="molecule type" value="Genomic_DNA"/>
</dbReference>
<organism evidence="7 8">
    <name type="scientific">Intestinicryptomonas porci</name>
    <dbReference type="NCBI Taxonomy" id="2926320"/>
    <lineage>
        <taxon>Bacteria</taxon>
        <taxon>Pseudomonadati</taxon>
        <taxon>Verrucomicrobiota</taxon>
        <taxon>Opitutia</taxon>
        <taxon>Opitutales</taxon>
        <taxon>Intestinicryptomonaceae</taxon>
        <taxon>Intestinicryptomonas</taxon>
    </lineage>
</organism>
<dbReference type="Pfam" id="PF13167">
    <property type="entry name" value="GTP-bdg_N"/>
    <property type="match status" value="1"/>
</dbReference>
<comment type="caution">
    <text evidence="7">The sequence shown here is derived from an EMBL/GenBank/DDBJ whole genome shotgun (WGS) entry which is preliminary data.</text>
</comment>
<comment type="similarity">
    <text evidence="5">Belongs to the TRAFAC class OBG-HflX-like GTPase superfamily. HflX GTPase family.</text>
</comment>